<sequence length="121" mass="13745">MSEASWTPPALKHNYFLVYIPDIPNAQRPKYQDAHMKHSVQLIQDGTIKVGGVLLAPTSKTTDPDFAQNTTGSWIIMRAESIEKVWETLRQDPFYTTGEVWDHEKITVTPAFVAIPEVKFD</sequence>
<evidence type="ECO:0000259" key="1">
    <source>
        <dbReference type="Pfam" id="PF03795"/>
    </source>
</evidence>
<reference evidence="2 3" key="1">
    <citation type="journal article" date="2015" name="Biotechnol. Biofuels">
        <title>Enhanced degradation of softwood versus hardwood by the white-rot fungus Pycnoporus coccineus.</title>
        <authorList>
            <person name="Couturier M."/>
            <person name="Navarro D."/>
            <person name="Chevret D."/>
            <person name="Henrissat B."/>
            <person name="Piumi F."/>
            <person name="Ruiz-Duenas F.J."/>
            <person name="Martinez A.T."/>
            <person name="Grigoriev I.V."/>
            <person name="Riley R."/>
            <person name="Lipzen A."/>
            <person name="Berrin J.G."/>
            <person name="Master E.R."/>
            <person name="Rosso M.N."/>
        </authorList>
    </citation>
    <scope>NUCLEOTIDE SEQUENCE [LARGE SCALE GENOMIC DNA]</scope>
    <source>
        <strain evidence="2 3">BRFM310</strain>
    </source>
</reference>
<dbReference type="PANTHER" id="PTHR33606">
    <property type="entry name" value="PROTEIN YCII"/>
    <property type="match status" value="1"/>
</dbReference>
<accession>A0A1Y2IE35</accession>
<protein>
    <recommendedName>
        <fullName evidence="1">YCII-related domain-containing protein</fullName>
    </recommendedName>
</protein>
<dbReference type="Gene3D" id="3.30.70.1060">
    <property type="entry name" value="Dimeric alpha+beta barrel"/>
    <property type="match status" value="1"/>
</dbReference>
<dbReference type="InterPro" id="IPR051807">
    <property type="entry name" value="Sec-metab_biosynth-assoc"/>
</dbReference>
<proteinExistence type="predicted"/>
<gene>
    <name evidence="2" type="ORF">PYCCODRAFT_1480348</name>
</gene>
<dbReference type="Proteomes" id="UP000193067">
    <property type="component" value="Unassembled WGS sequence"/>
</dbReference>
<dbReference type="SUPFAM" id="SSF54909">
    <property type="entry name" value="Dimeric alpha+beta barrel"/>
    <property type="match status" value="1"/>
</dbReference>
<dbReference type="PANTHER" id="PTHR33606:SF3">
    <property type="entry name" value="PROTEIN YCII"/>
    <property type="match status" value="1"/>
</dbReference>
<evidence type="ECO:0000313" key="3">
    <source>
        <dbReference type="Proteomes" id="UP000193067"/>
    </source>
</evidence>
<name>A0A1Y2IE35_TRAC3</name>
<organism evidence="2 3">
    <name type="scientific">Trametes coccinea (strain BRFM310)</name>
    <name type="common">Pycnoporus coccineus</name>
    <dbReference type="NCBI Taxonomy" id="1353009"/>
    <lineage>
        <taxon>Eukaryota</taxon>
        <taxon>Fungi</taxon>
        <taxon>Dikarya</taxon>
        <taxon>Basidiomycota</taxon>
        <taxon>Agaricomycotina</taxon>
        <taxon>Agaricomycetes</taxon>
        <taxon>Polyporales</taxon>
        <taxon>Polyporaceae</taxon>
        <taxon>Trametes</taxon>
    </lineage>
</organism>
<keyword evidence="3" id="KW-1185">Reference proteome</keyword>
<dbReference type="EMBL" id="KZ084134">
    <property type="protein sequence ID" value="OSC98782.1"/>
    <property type="molecule type" value="Genomic_DNA"/>
</dbReference>
<dbReference type="InterPro" id="IPR011008">
    <property type="entry name" value="Dimeric_a/b-barrel"/>
</dbReference>
<feature type="domain" description="YCII-related" evidence="1">
    <location>
        <begin position="16"/>
        <end position="100"/>
    </location>
</feature>
<evidence type="ECO:0000313" key="2">
    <source>
        <dbReference type="EMBL" id="OSC98782.1"/>
    </source>
</evidence>
<dbReference type="Pfam" id="PF03795">
    <property type="entry name" value="YCII"/>
    <property type="match status" value="1"/>
</dbReference>
<dbReference type="InterPro" id="IPR005545">
    <property type="entry name" value="YCII"/>
</dbReference>
<dbReference type="AlphaFoldDB" id="A0A1Y2IE35"/>
<dbReference type="OrthoDB" id="5519740at2759"/>